<evidence type="ECO:0000256" key="8">
    <source>
        <dbReference type="ARBA" id="ARBA00023170"/>
    </source>
</evidence>
<dbReference type="CDD" id="cd01347">
    <property type="entry name" value="ligand_gated_channel"/>
    <property type="match status" value="1"/>
</dbReference>
<keyword evidence="3 10" id="KW-0813">Transport</keyword>
<keyword evidence="17" id="KW-1185">Reference proteome</keyword>
<feature type="domain" description="TonB-dependent receptor-like beta-barrel" evidence="14">
    <location>
        <begin position="283"/>
        <end position="694"/>
    </location>
</feature>
<evidence type="ECO:0000256" key="9">
    <source>
        <dbReference type="ARBA" id="ARBA00023237"/>
    </source>
</evidence>
<proteinExistence type="inferred from homology"/>
<dbReference type="InterPro" id="IPR036942">
    <property type="entry name" value="Beta-barrel_TonB_sf"/>
</dbReference>
<feature type="region of interest" description="Disordered" evidence="12">
    <location>
        <begin position="1"/>
        <end position="21"/>
    </location>
</feature>
<dbReference type="PROSITE" id="PS52016">
    <property type="entry name" value="TONB_DEPENDENT_REC_3"/>
    <property type="match status" value="1"/>
</dbReference>
<dbReference type="PANTHER" id="PTHR32552">
    <property type="entry name" value="FERRICHROME IRON RECEPTOR-RELATED"/>
    <property type="match status" value="1"/>
</dbReference>
<evidence type="ECO:0000256" key="2">
    <source>
        <dbReference type="ARBA" id="ARBA00009810"/>
    </source>
</evidence>
<dbReference type="SUPFAM" id="SSF56935">
    <property type="entry name" value="Porins"/>
    <property type="match status" value="1"/>
</dbReference>
<evidence type="ECO:0000313" key="16">
    <source>
        <dbReference type="EMBL" id="MCM5679288.1"/>
    </source>
</evidence>
<dbReference type="Proteomes" id="UP001165541">
    <property type="component" value="Unassembled WGS sequence"/>
</dbReference>
<evidence type="ECO:0000256" key="1">
    <source>
        <dbReference type="ARBA" id="ARBA00004571"/>
    </source>
</evidence>
<evidence type="ECO:0000256" key="11">
    <source>
        <dbReference type="RuleBase" id="RU003357"/>
    </source>
</evidence>
<keyword evidence="13" id="KW-0732">Signal</keyword>
<feature type="compositionally biased region" description="Basic residues" evidence="12">
    <location>
        <begin position="1"/>
        <end position="11"/>
    </location>
</feature>
<dbReference type="EMBL" id="JAMKFE010000003">
    <property type="protein sequence ID" value="MCM5679288.1"/>
    <property type="molecule type" value="Genomic_DNA"/>
</dbReference>
<evidence type="ECO:0000313" key="17">
    <source>
        <dbReference type="Proteomes" id="UP001165541"/>
    </source>
</evidence>
<accession>A0ABT0YKV4</accession>
<reference evidence="16" key="1">
    <citation type="submission" date="2022-05" db="EMBL/GenBank/DDBJ databases">
        <title>Schlegelella sp. nov., isolated from mangrove soil.</title>
        <authorList>
            <person name="Liu Y."/>
            <person name="Ge X."/>
            <person name="Liu W."/>
        </authorList>
    </citation>
    <scope>NUCLEOTIDE SEQUENCE</scope>
    <source>
        <strain evidence="16">S2-27</strain>
    </source>
</reference>
<dbReference type="InterPro" id="IPR037066">
    <property type="entry name" value="Plug_dom_sf"/>
</dbReference>
<dbReference type="Pfam" id="PF00593">
    <property type="entry name" value="TonB_dep_Rec_b-barrel"/>
    <property type="match status" value="1"/>
</dbReference>
<comment type="caution">
    <text evidence="16">The sequence shown here is derived from an EMBL/GenBank/DDBJ whole genome shotgun (WGS) entry which is preliminary data.</text>
</comment>
<dbReference type="RefSeq" id="WP_251777483.1">
    <property type="nucleotide sequence ID" value="NZ_JAMKFE010000003.1"/>
</dbReference>
<dbReference type="Gene3D" id="2.40.170.20">
    <property type="entry name" value="TonB-dependent receptor, beta-barrel domain"/>
    <property type="match status" value="1"/>
</dbReference>
<evidence type="ECO:0000256" key="10">
    <source>
        <dbReference type="PROSITE-ProRule" id="PRU01360"/>
    </source>
</evidence>
<keyword evidence="6 11" id="KW-0798">TonB box</keyword>
<keyword evidence="9 10" id="KW-0998">Cell outer membrane</keyword>
<dbReference type="Pfam" id="PF07715">
    <property type="entry name" value="Plug"/>
    <property type="match status" value="1"/>
</dbReference>
<sequence length="724" mass="79376">MSARANHRARPSTRPLARSSLAHTPLSRAARMLLALLAGSAAYAQDAPAPAAPAEGGVLPTLTVKGSAPIAAPSEGTGEYKTRASTTATKLDLSNRETPQSISVITRAQIEDFSLHSANDVLSNTTGVRVERVETDRTYFSARGFDISNFQVDGLGLPFATGDQMGDVDTAAYDRVEVLRGANGLLSSTGNPSATVNFVRKRPTATFQASAGLTVGSWDNRRLDGDVSGALNKAGTVRGRLVLAGQQRDSYLDRYSIDKTVLHGVIEADLGTDTVLTAGVTQQRNRPDGVMWGAVPLDMVADGLPRSSSTGADWAYWNTNDSIAFAELSHALNSGWQVKGTVTHRELSSDAEMLYIYGSSGALFTYPSKYEHNERQWLADLHLTGPFSLAGREHQAVVGVNWSRSANRLRSTYADVGLPISDEDVLDGNFPKPDFGDDVDGSADFTDYRRSLYGVMRFNLTDQWKLFTGANLTRVTSSGMQYGEPHNYRKTKLTPYLGVVYDLDAQHSLYASYTKIFNPQSKTDFDRQVVPPVEGSNAEVGIKGEWFDQRLTGSLSVFQVKQQNTVGDSLFNDDPDTGGYFYYPTVDATSTGFELDMAGRVTPGWDISAGYTQLRLKDDDTGDNARTFVPRRTLRVSTTYRVPTLDALKFGMSVNWQSRTERAEAEQSAYALLDVMARYDFTRNLSAVLKVNNVTNKKYISSLYWAQNFYGAPRHATLSLNWKY</sequence>
<keyword evidence="5 10" id="KW-0812">Transmembrane</keyword>
<evidence type="ECO:0000259" key="15">
    <source>
        <dbReference type="Pfam" id="PF07715"/>
    </source>
</evidence>
<dbReference type="InterPro" id="IPR012910">
    <property type="entry name" value="Plug_dom"/>
</dbReference>
<dbReference type="Gene3D" id="2.170.130.10">
    <property type="entry name" value="TonB-dependent receptor, plug domain"/>
    <property type="match status" value="1"/>
</dbReference>
<dbReference type="InterPro" id="IPR010105">
    <property type="entry name" value="TonB_sidphr_rcpt"/>
</dbReference>
<evidence type="ECO:0000256" key="6">
    <source>
        <dbReference type="ARBA" id="ARBA00023077"/>
    </source>
</evidence>
<dbReference type="NCBIfam" id="TIGR01783">
    <property type="entry name" value="TonB-siderophor"/>
    <property type="match status" value="1"/>
</dbReference>
<dbReference type="InterPro" id="IPR000531">
    <property type="entry name" value="Beta-barrel_TonB"/>
</dbReference>
<evidence type="ECO:0000256" key="3">
    <source>
        <dbReference type="ARBA" id="ARBA00022448"/>
    </source>
</evidence>
<comment type="similarity">
    <text evidence="2 10 11">Belongs to the TonB-dependent receptor family.</text>
</comment>
<organism evidence="16 17">
    <name type="scientific">Caldimonas mangrovi</name>
    <dbReference type="NCBI Taxonomy" id="2944811"/>
    <lineage>
        <taxon>Bacteria</taxon>
        <taxon>Pseudomonadati</taxon>
        <taxon>Pseudomonadota</taxon>
        <taxon>Betaproteobacteria</taxon>
        <taxon>Burkholderiales</taxon>
        <taxon>Sphaerotilaceae</taxon>
        <taxon>Caldimonas</taxon>
    </lineage>
</organism>
<evidence type="ECO:0000256" key="4">
    <source>
        <dbReference type="ARBA" id="ARBA00022452"/>
    </source>
</evidence>
<evidence type="ECO:0000256" key="7">
    <source>
        <dbReference type="ARBA" id="ARBA00023136"/>
    </source>
</evidence>
<comment type="subcellular location">
    <subcellularLocation>
        <location evidence="1 10">Cell outer membrane</location>
        <topology evidence="1 10">Multi-pass membrane protein</topology>
    </subcellularLocation>
</comment>
<evidence type="ECO:0000256" key="5">
    <source>
        <dbReference type="ARBA" id="ARBA00022692"/>
    </source>
</evidence>
<name>A0ABT0YKV4_9BURK</name>
<keyword evidence="8 16" id="KW-0675">Receptor</keyword>
<evidence type="ECO:0000259" key="14">
    <source>
        <dbReference type="Pfam" id="PF00593"/>
    </source>
</evidence>
<evidence type="ECO:0000256" key="12">
    <source>
        <dbReference type="SAM" id="MobiDB-lite"/>
    </source>
</evidence>
<dbReference type="PANTHER" id="PTHR32552:SF74">
    <property type="entry name" value="HYDROXAMATE SIDEROPHORE RECEPTOR FHUE"/>
    <property type="match status" value="1"/>
</dbReference>
<feature type="region of interest" description="Disordered" evidence="12">
    <location>
        <begin position="69"/>
        <end position="94"/>
    </location>
</feature>
<feature type="domain" description="TonB-dependent receptor plug" evidence="15">
    <location>
        <begin position="95"/>
        <end position="193"/>
    </location>
</feature>
<gene>
    <name evidence="16" type="ORF">M8A51_07055</name>
</gene>
<feature type="chain" id="PRO_5045130705" evidence="13">
    <location>
        <begin position="45"/>
        <end position="724"/>
    </location>
</feature>
<protein>
    <submittedName>
        <fullName evidence="16">TonB-dependent siderophore receptor</fullName>
    </submittedName>
</protein>
<keyword evidence="4 10" id="KW-1134">Transmembrane beta strand</keyword>
<dbReference type="InterPro" id="IPR039426">
    <property type="entry name" value="TonB-dep_rcpt-like"/>
</dbReference>
<evidence type="ECO:0000256" key="13">
    <source>
        <dbReference type="SAM" id="SignalP"/>
    </source>
</evidence>
<keyword evidence="7 10" id="KW-0472">Membrane</keyword>
<feature type="signal peptide" evidence="13">
    <location>
        <begin position="1"/>
        <end position="44"/>
    </location>
</feature>